<sequence>MNLLLPPDRLHYIDYCRYNHIDIGRYMKEDNNDDRDTIRVGARDVLVVGGQ</sequence>
<dbReference type="HOGENOM" id="CLU_3097702_0_0_11"/>
<comment type="caution">
    <text evidence="1">The sequence shown here is derived from an EMBL/GenBank/DDBJ whole genome shotgun (WGS) entry which is preliminary data.</text>
</comment>
<dbReference type="Proteomes" id="UP000003560">
    <property type="component" value="Unassembled WGS sequence"/>
</dbReference>
<name>B6G934_9ACTN</name>
<reference evidence="1 2" key="2">
    <citation type="submission" date="2008-10" db="EMBL/GenBank/DDBJ databases">
        <authorList>
            <person name="Fulton L."/>
            <person name="Clifton S."/>
            <person name="Fulton B."/>
            <person name="Xu J."/>
            <person name="Minx P."/>
            <person name="Pepin K.H."/>
            <person name="Johnson M."/>
            <person name="Thiruvilangam P."/>
            <person name="Bhonagiri V."/>
            <person name="Nash W.E."/>
            <person name="Mardis E.R."/>
            <person name="Wilson R.K."/>
        </authorList>
    </citation>
    <scope>NUCLEOTIDE SEQUENCE [LARGE SCALE GENOMIC DNA]</scope>
    <source>
        <strain evidence="1 2">DSM 13279</strain>
    </source>
</reference>
<dbReference type="STRING" id="445975.COLSTE_00575"/>
<gene>
    <name evidence="1" type="ORF">COLSTE_00575</name>
</gene>
<evidence type="ECO:0000313" key="2">
    <source>
        <dbReference type="Proteomes" id="UP000003560"/>
    </source>
</evidence>
<accession>B6G934</accession>
<organism evidence="1 2">
    <name type="scientific">Collinsella stercoris DSM 13279</name>
    <dbReference type="NCBI Taxonomy" id="445975"/>
    <lineage>
        <taxon>Bacteria</taxon>
        <taxon>Bacillati</taxon>
        <taxon>Actinomycetota</taxon>
        <taxon>Coriobacteriia</taxon>
        <taxon>Coriobacteriales</taxon>
        <taxon>Coriobacteriaceae</taxon>
        <taxon>Collinsella</taxon>
    </lineage>
</organism>
<dbReference type="AlphaFoldDB" id="B6G934"/>
<protein>
    <submittedName>
        <fullName evidence="1">Uncharacterized protein</fullName>
    </submittedName>
</protein>
<proteinExistence type="predicted"/>
<evidence type="ECO:0000313" key="1">
    <source>
        <dbReference type="EMBL" id="EEA91231.1"/>
    </source>
</evidence>
<keyword evidence="2" id="KW-1185">Reference proteome</keyword>
<reference evidence="1 2" key="1">
    <citation type="submission" date="2008-10" db="EMBL/GenBank/DDBJ databases">
        <title>Draft genome sequence of Collinsella stercoris (DSM 13279).</title>
        <authorList>
            <person name="Sudarsanam P."/>
            <person name="Ley R."/>
            <person name="Guruge J."/>
            <person name="Turnbaugh P.J."/>
            <person name="Mahowald M."/>
            <person name="Liep D."/>
            <person name="Gordon J."/>
        </authorList>
    </citation>
    <scope>NUCLEOTIDE SEQUENCE [LARGE SCALE GENOMIC DNA]</scope>
    <source>
        <strain evidence="1 2">DSM 13279</strain>
    </source>
</reference>
<dbReference type="EMBL" id="ABXJ01000030">
    <property type="protein sequence ID" value="EEA91231.1"/>
    <property type="molecule type" value="Genomic_DNA"/>
</dbReference>